<dbReference type="Gene3D" id="3.10.120.10">
    <property type="entry name" value="Cytochrome b5-like heme/steroid binding domain"/>
    <property type="match status" value="1"/>
</dbReference>
<keyword evidence="8" id="KW-1000">Mitochondrion outer membrane</keyword>
<evidence type="ECO:0000256" key="7">
    <source>
        <dbReference type="ARBA" id="ARBA00022723"/>
    </source>
</evidence>
<dbReference type="PRINTS" id="PR00363">
    <property type="entry name" value="CYTOCHROMEB5"/>
</dbReference>
<accession>A0AAN9UF36</accession>
<evidence type="ECO:0000256" key="5">
    <source>
        <dbReference type="ARBA" id="ARBA00022630"/>
    </source>
</evidence>
<evidence type="ECO:0000256" key="13">
    <source>
        <dbReference type="ARBA" id="ARBA00023027"/>
    </source>
</evidence>
<evidence type="ECO:0000256" key="2">
    <source>
        <dbReference type="ARBA" id="ARBA00004572"/>
    </source>
</evidence>
<evidence type="ECO:0000256" key="11">
    <source>
        <dbReference type="ARBA" id="ARBA00023002"/>
    </source>
</evidence>
<evidence type="ECO:0000256" key="10">
    <source>
        <dbReference type="ARBA" id="ARBA00022989"/>
    </source>
</evidence>
<dbReference type="InterPro" id="IPR001433">
    <property type="entry name" value="OxRdtase_FAD/NAD-bd"/>
</dbReference>
<comment type="cofactor">
    <cofactor evidence="1 15">
        <name>FAD</name>
        <dbReference type="ChEBI" id="CHEBI:57692"/>
    </cofactor>
</comment>
<dbReference type="InterPro" id="IPR001834">
    <property type="entry name" value="CBR-like"/>
</dbReference>
<evidence type="ECO:0000256" key="4">
    <source>
        <dbReference type="ARBA" id="ARBA00022617"/>
    </source>
</evidence>
<dbReference type="SUPFAM" id="SSF63380">
    <property type="entry name" value="Riboflavin synthase domain-like"/>
    <property type="match status" value="1"/>
</dbReference>
<dbReference type="InterPro" id="IPR008333">
    <property type="entry name" value="Cbr1-like_FAD-bd_dom"/>
</dbReference>
<evidence type="ECO:0000256" key="15">
    <source>
        <dbReference type="PIRSR" id="PIRSR601834-1"/>
    </source>
</evidence>
<evidence type="ECO:0000313" key="19">
    <source>
        <dbReference type="EMBL" id="KAK7746542.1"/>
    </source>
</evidence>
<dbReference type="GO" id="GO:0005741">
    <property type="term" value="C:mitochondrial outer membrane"/>
    <property type="evidence" value="ECO:0007669"/>
    <property type="project" value="UniProtKB-SubCell"/>
</dbReference>
<evidence type="ECO:0008006" key="21">
    <source>
        <dbReference type="Google" id="ProtNLM"/>
    </source>
</evidence>
<dbReference type="SMART" id="SM01117">
    <property type="entry name" value="Cyt-b5"/>
    <property type="match status" value="1"/>
</dbReference>
<evidence type="ECO:0000313" key="20">
    <source>
        <dbReference type="Proteomes" id="UP001320420"/>
    </source>
</evidence>
<keyword evidence="9 15" id="KW-0274">FAD</keyword>
<evidence type="ECO:0000256" key="1">
    <source>
        <dbReference type="ARBA" id="ARBA00001974"/>
    </source>
</evidence>
<dbReference type="PANTHER" id="PTHR19370">
    <property type="entry name" value="NADH-CYTOCHROME B5 REDUCTASE"/>
    <property type="match status" value="1"/>
</dbReference>
<dbReference type="PROSITE" id="PS51384">
    <property type="entry name" value="FAD_FR"/>
    <property type="match status" value="1"/>
</dbReference>
<keyword evidence="14" id="KW-0472">Membrane</keyword>
<keyword evidence="10" id="KW-1133">Transmembrane helix</keyword>
<feature type="binding site" evidence="15">
    <location>
        <position position="298"/>
    </location>
    <ligand>
        <name>FAD</name>
        <dbReference type="ChEBI" id="CHEBI:57692"/>
    </ligand>
</feature>
<name>A0AAN9UF36_9PEZI</name>
<dbReference type="FunFam" id="3.40.50.80:FF:000019">
    <property type="entry name" value="NADH-cytochrome b5 reductase"/>
    <property type="match status" value="1"/>
</dbReference>
<dbReference type="GO" id="GO:0020037">
    <property type="term" value="F:heme binding"/>
    <property type="evidence" value="ECO:0007669"/>
    <property type="project" value="UniProtKB-UniRule"/>
</dbReference>
<keyword evidence="6" id="KW-0812">Transmembrane</keyword>
<dbReference type="EMBL" id="JAKJXP020000098">
    <property type="protein sequence ID" value="KAK7746542.1"/>
    <property type="molecule type" value="Genomic_DNA"/>
</dbReference>
<evidence type="ECO:0000256" key="9">
    <source>
        <dbReference type="ARBA" id="ARBA00022827"/>
    </source>
</evidence>
<keyword evidence="4 16" id="KW-0349">Heme</keyword>
<keyword evidence="13" id="KW-0520">NAD</keyword>
<dbReference type="GO" id="GO:0046872">
    <property type="term" value="F:metal ion binding"/>
    <property type="evidence" value="ECO:0007669"/>
    <property type="project" value="UniProtKB-UniRule"/>
</dbReference>
<dbReference type="InterPro" id="IPR001709">
    <property type="entry name" value="Flavoprot_Pyr_Nucl_cyt_Rdtase"/>
</dbReference>
<comment type="similarity">
    <text evidence="3">Belongs to the flavoprotein pyridine nucleotide cytochrome reductase family.</text>
</comment>
<keyword evidence="20" id="KW-1185">Reference proteome</keyword>
<evidence type="ECO:0000256" key="14">
    <source>
        <dbReference type="ARBA" id="ARBA00023136"/>
    </source>
</evidence>
<keyword evidence="11" id="KW-0560">Oxidoreductase</keyword>
<dbReference type="AlphaFoldDB" id="A0AAN9UF36"/>
<dbReference type="Pfam" id="PF00173">
    <property type="entry name" value="Cyt-b5"/>
    <property type="match status" value="1"/>
</dbReference>
<sequence length="473" mass="51225">MASESPEFTAKDVAGHRDAADAWMVIHGEVYDVSKYIHDHPGGAEVLIEAAGADASEAFDNAGHSEDASEIMAEYRIGKLKGFGKKLAPKPVKLVTEFVPRQEGGGKKTSNRGPKAVGAAAAITIGAVGLYCASSSLELSRKLPALPKGLIPNLPSSLSIGRSRGQGFGFFEGFLAASVIVGITGSVLSQKFMKLIHAHSTFMNYPPHLRLPKKVKQDPLLRSGWLHPTTLQSLPLVKKELISPNTYRFVFELPTPTTVLGLPIGQHVVITAVVNGQSVSRSYTPVSNNADLGVLELVIKCYPTGALTGGYLEKLQVGDEVQFRGPIGAMRYKRGMCKRIGMLAGGSGITPMYQVIRAICEDDRDTTEVSLIFANRTEEDILLRDELEAFARRYPRNLKLHYMLDQPPAQWAYGRGYVTKELMAERFPAPAPDAKIMICGPPGMVGAAKKALVQLGFEQPKATSKMGDQIFSF</sequence>
<dbReference type="PRINTS" id="PR00406">
    <property type="entry name" value="CYTB5RDTASE"/>
</dbReference>
<dbReference type="FunFam" id="3.10.120.10:FF:000002">
    <property type="entry name" value="Cytochrome b5 type B"/>
    <property type="match status" value="1"/>
</dbReference>
<evidence type="ECO:0000259" key="18">
    <source>
        <dbReference type="PROSITE" id="PS51384"/>
    </source>
</evidence>
<comment type="similarity">
    <text evidence="16">Belongs to the cytochrome b5 family.</text>
</comment>
<keyword evidence="5 15" id="KW-0285">Flavoprotein</keyword>
<keyword evidence="8" id="KW-0496">Mitochondrion</keyword>
<dbReference type="InterPro" id="IPR036400">
    <property type="entry name" value="Cyt_B5-like_heme/steroid_sf"/>
</dbReference>
<evidence type="ECO:0000256" key="8">
    <source>
        <dbReference type="ARBA" id="ARBA00022787"/>
    </source>
</evidence>
<evidence type="ECO:0000256" key="3">
    <source>
        <dbReference type="ARBA" id="ARBA00006105"/>
    </source>
</evidence>
<feature type="binding site" evidence="15">
    <location>
        <position position="350"/>
    </location>
    <ligand>
        <name>FAD</name>
        <dbReference type="ChEBI" id="CHEBI:57692"/>
    </ligand>
</feature>
<dbReference type="Gene3D" id="3.40.50.80">
    <property type="entry name" value="Nucleotide-binding domain of ferredoxin-NADP reductase (FNR) module"/>
    <property type="match status" value="1"/>
</dbReference>
<dbReference type="CDD" id="cd06183">
    <property type="entry name" value="cyt_b5_reduct_like"/>
    <property type="match status" value="1"/>
</dbReference>
<dbReference type="PANTHER" id="PTHR19370:SF178">
    <property type="entry name" value="CYTOCHROME-B5 REDUCTASE"/>
    <property type="match status" value="1"/>
</dbReference>
<dbReference type="InterPro" id="IPR039261">
    <property type="entry name" value="FNR_nucleotide-bd"/>
</dbReference>
<dbReference type="SUPFAM" id="SSF55856">
    <property type="entry name" value="Cytochrome b5-like heme/steroid binding domain"/>
    <property type="match status" value="1"/>
</dbReference>
<gene>
    <name evidence="19" type="ORF">SLS62_009405</name>
</gene>
<comment type="caution">
    <text evidence="19">The sequence shown here is derived from an EMBL/GenBank/DDBJ whole genome shotgun (WGS) entry which is preliminary data.</text>
</comment>
<dbReference type="PRINTS" id="PR00371">
    <property type="entry name" value="FPNCR"/>
</dbReference>
<dbReference type="Pfam" id="PF00970">
    <property type="entry name" value="FAD_binding_6"/>
    <property type="match status" value="1"/>
</dbReference>
<dbReference type="PROSITE" id="PS50255">
    <property type="entry name" value="CYTOCHROME_B5_2"/>
    <property type="match status" value="1"/>
</dbReference>
<keyword evidence="12 16" id="KW-0408">Iron</keyword>
<feature type="binding site" evidence="15">
    <location>
        <position position="300"/>
    </location>
    <ligand>
        <name>FAD</name>
        <dbReference type="ChEBI" id="CHEBI:57692"/>
    </ligand>
</feature>
<evidence type="ECO:0000256" key="12">
    <source>
        <dbReference type="ARBA" id="ARBA00023004"/>
    </source>
</evidence>
<dbReference type="SUPFAM" id="SSF52343">
    <property type="entry name" value="Ferredoxin reductase-like, C-terminal NADP-linked domain"/>
    <property type="match status" value="1"/>
</dbReference>
<protein>
    <recommendedName>
        <fullName evidence="21">Cytochrome-b5 reductase</fullName>
    </recommendedName>
</protein>
<evidence type="ECO:0000256" key="6">
    <source>
        <dbReference type="ARBA" id="ARBA00022692"/>
    </source>
</evidence>
<reference evidence="19 20" key="1">
    <citation type="submission" date="2024-02" db="EMBL/GenBank/DDBJ databases">
        <title>De novo assembly and annotation of 12 fungi associated with fruit tree decline syndrome in Ontario, Canada.</title>
        <authorList>
            <person name="Sulman M."/>
            <person name="Ellouze W."/>
            <person name="Ilyukhin E."/>
        </authorList>
    </citation>
    <scope>NUCLEOTIDE SEQUENCE [LARGE SCALE GENOMIC DNA]</scope>
    <source>
        <strain evidence="19 20">M11/M66-122</strain>
    </source>
</reference>
<keyword evidence="7 16" id="KW-0479">Metal-binding</keyword>
<dbReference type="InterPro" id="IPR017927">
    <property type="entry name" value="FAD-bd_FR_type"/>
</dbReference>
<feature type="binding site" evidence="15">
    <location>
        <position position="283"/>
    </location>
    <ligand>
        <name>FAD</name>
        <dbReference type="ChEBI" id="CHEBI:57692"/>
    </ligand>
</feature>
<dbReference type="GO" id="GO:0016491">
    <property type="term" value="F:oxidoreductase activity"/>
    <property type="evidence" value="ECO:0007669"/>
    <property type="project" value="UniProtKB-KW"/>
</dbReference>
<dbReference type="GO" id="GO:0005783">
    <property type="term" value="C:endoplasmic reticulum"/>
    <property type="evidence" value="ECO:0007669"/>
    <property type="project" value="TreeGrafter"/>
</dbReference>
<dbReference type="Gene3D" id="2.40.30.10">
    <property type="entry name" value="Translation factors"/>
    <property type="match status" value="1"/>
</dbReference>
<dbReference type="Proteomes" id="UP001320420">
    <property type="component" value="Unassembled WGS sequence"/>
</dbReference>
<feature type="domain" description="Cytochrome b5 heme-binding" evidence="17">
    <location>
        <begin position="5"/>
        <end position="81"/>
    </location>
</feature>
<proteinExistence type="inferred from homology"/>
<dbReference type="Pfam" id="PF00175">
    <property type="entry name" value="NAD_binding_1"/>
    <property type="match status" value="1"/>
</dbReference>
<comment type="subcellular location">
    <subcellularLocation>
        <location evidence="2">Mitochondrion outer membrane</location>
        <topology evidence="2">Single-pass membrane protein</topology>
    </subcellularLocation>
</comment>
<dbReference type="InterPro" id="IPR001199">
    <property type="entry name" value="Cyt_B5-like_heme/steroid-bd"/>
</dbReference>
<evidence type="ECO:0000256" key="16">
    <source>
        <dbReference type="RuleBase" id="RU362121"/>
    </source>
</evidence>
<feature type="domain" description="FAD-binding FR-type" evidence="18">
    <location>
        <begin position="229"/>
        <end position="333"/>
    </location>
</feature>
<dbReference type="PROSITE" id="PS00191">
    <property type="entry name" value="CYTOCHROME_B5_1"/>
    <property type="match status" value="1"/>
</dbReference>
<dbReference type="InterPro" id="IPR017938">
    <property type="entry name" value="Riboflavin_synthase-like_b-brl"/>
</dbReference>
<dbReference type="InterPro" id="IPR018506">
    <property type="entry name" value="Cyt_B5_heme-BS"/>
</dbReference>
<evidence type="ECO:0000259" key="17">
    <source>
        <dbReference type="PROSITE" id="PS50255"/>
    </source>
</evidence>
<organism evidence="19 20">
    <name type="scientific">Diatrype stigma</name>
    <dbReference type="NCBI Taxonomy" id="117547"/>
    <lineage>
        <taxon>Eukaryota</taxon>
        <taxon>Fungi</taxon>
        <taxon>Dikarya</taxon>
        <taxon>Ascomycota</taxon>
        <taxon>Pezizomycotina</taxon>
        <taxon>Sordariomycetes</taxon>
        <taxon>Xylariomycetidae</taxon>
        <taxon>Xylariales</taxon>
        <taxon>Diatrypaceae</taxon>
        <taxon>Diatrype</taxon>
    </lineage>
</organism>
<feature type="binding site" evidence="15">
    <location>
        <position position="281"/>
    </location>
    <ligand>
        <name>FAD</name>
        <dbReference type="ChEBI" id="CHEBI:57692"/>
    </ligand>
</feature>